<keyword evidence="4 9" id="KW-0547">Nucleotide-binding</keyword>
<proteinExistence type="inferred from homology"/>
<dbReference type="EMBL" id="CZAL01000009">
    <property type="protein sequence ID" value="CUP35820.1"/>
    <property type="molecule type" value="Genomic_DNA"/>
</dbReference>
<evidence type="ECO:0000313" key="15">
    <source>
        <dbReference type="EMBL" id="MBN2953681.1"/>
    </source>
</evidence>
<dbReference type="Gene3D" id="1.10.268.10">
    <property type="entry name" value="Topoisomerase, domain 3"/>
    <property type="match status" value="1"/>
</dbReference>
<dbReference type="GO" id="GO:0005524">
    <property type="term" value="F:ATP binding"/>
    <property type="evidence" value="ECO:0007669"/>
    <property type="project" value="UniProtKB-UniRule"/>
</dbReference>
<evidence type="ECO:0000259" key="13">
    <source>
        <dbReference type="PROSITE" id="PS52040"/>
    </source>
</evidence>
<evidence type="ECO:0000256" key="9">
    <source>
        <dbReference type="HAMAP-Rule" id="MF_01897"/>
    </source>
</evidence>
<evidence type="ECO:0000256" key="4">
    <source>
        <dbReference type="ARBA" id="ARBA00022741"/>
    </source>
</evidence>
<dbReference type="Gene3D" id="2.120.10.90">
    <property type="entry name" value="DNA gyrase/topoisomerase IV, subunit A, C-terminal"/>
    <property type="match status" value="1"/>
</dbReference>
<name>A0A174MNS3_9FIRM</name>
<dbReference type="PROSITE" id="PS52040">
    <property type="entry name" value="TOPO_IIA"/>
    <property type="match status" value="1"/>
</dbReference>
<dbReference type="InterPro" id="IPR006691">
    <property type="entry name" value="GyrA/parC_rep"/>
</dbReference>
<dbReference type="FunFam" id="3.90.199.10:FF:000001">
    <property type="entry name" value="DNA gyrase subunit A"/>
    <property type="match status" value="1"/>
</dbReference>
<dbReference type="InterPro" id="IPR013758">
    <property type="entry name" value="Topo_IIA_A/C_ab"/>
</dbReference>
<dbReference type="PANTHER" id="PTHR43493">
    <property type="entry name" value="DNA GYRASE/TOPOISOMERASE SUBUNIT A"/>
    <property type="match status" value="1"/>
</dbReference>
<dbReference type="InterPro" id="IPR002205">
    <property type="entry name" value="Topo_IIA_dom_A"/>
</dbReference>
<keyword evidence="7 9" id="KW-0238">DNA-binding</keyword>
<feature type="coiled-coil region" evidence="11">
    <location>
        <begin position="435"/>
        <end position="462"/>
    </location>
</feature>
<feature type="short sequence motif" description="GyrA-box" evidence="9">
    <location>
        <begin position="531"/>
        <end position="537"/>
    </location>
</feature>
<dbReference type="GO" id="GO:0003677">
    <property type="term" value="F:DNA binding"/>
    <property type="evidence" value="ECO:0007669"/>
    <property type="project" value="UniProtKB-UniRule"/>
</dbReference>
<sequence length="835" mass="93817">MEDNVFDKIHEVDLKDTMEESYINYAMSVIASRALPDVRDGLKPVQRRILYSMSELNNTPDKPHRKCARIVGDTMGKYHPHGDSSIYGALVNMAQDWATRYPMVDGHGNFGSVDGDGAAAMRYTEARLSKISMEMLADINKDTVDFAPNFDETEKEPVVMPARYPNLLVNGTSGIAVGMATNIPPHNLREVVSAIVKIIDNIIEEDRTTDLEEILGIVKGPDFPTGAEILGTRGIDEAYRTGRGKIRVRAVSNIETLPNGKSEIIVTEIPYMVNKARLIENIAALVRDKKIDGITGIADHSNREGMRICIELRRDANANVILNQLYKHTQMQDTFGVIMLALVNNQPKVMNLLEMLTYYLQHQEEVVTRRTKYDLNKAQERSHILEGLLKALDHIDEVIHIIRASANAAEAKKNLMERFDLSDAQAQAIVDMRLRALTGLEREKLENEYKELMARIEQLKAILADRKVLLGVIRREILTVSEKYGDDRRTSIGFDEYDLSMEDLIPRENTVITMTKLGYIKRMTVDNFRSQNRGGKGIKGMQTIEDDYIEELLMTTTHHYLMFFTNTGRVYRLKAYEIPEASRTARGTAIVNLLQLQPGEKITAVIPMRKYEKGHYLFMATKKGLVKKTPLEEYENVRKTGLAAIALRDDDELIEVKTTDNEKEIILVTKFGQCIRFKENDVRTTGRVSMGVRGINLLDGDEVVGMQICTQGDYLLVVSENGMGKRTPMAEFTVQLRGGKGVKCYKITEKTGNLIGSKAVNEDNEIMMITTEGIIIRTPCSGISVMGRITSGVKLMDVDGEIKVASIAKVRDKEASEETSVSEKENETASEKTQE</sequence>
<dbReference type="GO" id="GO:0005737">
    <property type="term" value="C:cytoplasm"/>
    <property type="evidence" value="ECO:0007669"/>
    <property type="project" value="UniProtKB-SubCell"/>
</dbReference>
<dbReference type="InterPro" id="IPR050220">
    <property type="entry name" value="Type_II_DNA_Topoisomerases"/>
</dbReference>
<dbReference type="InterPro" id="IPR013760">
    <property type="entry name" value="Topo_IIA-like_dom_sf"/>
</dbReference>
<dbReference type="NCBIfam" id="NF004044">
    <property type="entry name" value="PRK05561.1"/>
    <property type="match status" value="1"/>
</dbReference>
<keyword evidence="11" id="KW-0175">Coiled coil</keyword>
<dbReference type="GO" id="GO:0005694">
    <property type="term" value="C:chromosome"/>
    <property type="evidence" value="ECO:0007669"/>
    <property type="project" value="InterPro"/>
</dbReference>
<evidence type="ECO:0000256" key="5">
    <source>
        <dbReference type="ARBA" id="ARBA00022840"/>
    </source>
</evidence>
<dbReference type="Proteomes" id="UP000737612">
    <property type="component" value="Unassembled WGS sequence"/>
</dbReference>
<evidence type="ECO:0000256" key="6">
    <source>
        <dbReference type="ARBA" id="ARBA00023029"/>
    </source>
</evidence>
<evidence type="ECO:0000256" key="7">
    <source>
        <dbReference type="ARBA" id="ARBA00023125"/>
    </source>
</evidence>
<comment type="miscellaneous">
    <text evidence="9">Few gyrases are as efficient as E.coli at forming negative supercoils. Not all organisms have 2 type II topoisomerases; in organisms with a single type II topoisomerase this enzyme also has to decatenate newly replicated chromosomes.</text>
</comment>
<dbReference type="GO" id="GO:0006261">
    <property type="term" value="P:DNA-templated DNA replication"/>
    <property type="evidence" value="ECO:0007669"/>
    <property type="project" value="UniProtKB-UniRule"/>
</dbReference>
<evidence type="ECO:0000256" key="11">
    <source>
        <dbReference type="SAM" id="Coils"/>
    </source>
</evidence>
<evidence type="ECO:0000256" key="1">
    <source>
        <dbReference type="ARBA" id="ARBA00000185"/>
    </source>
</evidence>
<dbReference type="SUPFAM" id="SSF101904">
    <property type="entry name" value="GyrA/ParC C-terminal domain-like"/>
    <property type="match status" value="1"/>
</dbReference>
<dbReference type="InterPro" id="IPR013757">
    <property type="entry name" value="Topo_IIA_A_a_sf"/>
</dbReference>
<dbReference type="NCBIfam" id="TIGR01063">
    <property type="entry name" value="gyrA"/>
    <property type="match status" value="1"/>
</dbReference>
<dbReference type="FunFam" id="3.30.1360.40:FF:000002">
    <property type="entry name" value="DNA gyrase subunit A"/>
    <property type="match status" value="1"/>
</dbReference>
<keyword evidence="6 9" id="KW-0799">Topoisomerase</keyword>
<dbReference type="HAMAP" id="MF_01897">
    <property type="entry name" value="GyrA"/>
    <property type="match status" value="1"/>
</dbReference>
<evidence type="ECO:0000256" key="10">
    <source>
        <dbReference type="PROSITE-ProRule" id="PRU01384"/>
    </source>
</evidence>
<dbReference type="CDD" id="cd00187">
    <property type="entry name" value="TOP4c"/>
    <property type="match status" value="1"/>
</dbReference>
<dbReference type="Gene3D" id="3.30.1360.40">
    <property type="match status" value="1"/>
</dbReference>
<evidence type="ECO:0000313" key="16">
    <source>
        <dbReference type="Proteomes" id="UP000095709"/>
    </source>
</evidence>
<keyword evidence="8 9" id="KW-0413">Isomerase</keyword>
<feature type="active site" description="O-(5'-phospho-DNA)-tyrosine intermediate" evidence="9 10">
    <location>
        <position position="123"/>
    </location>
</feature>
<comment type="function">
    <text evidence="9">A type II topoisomerase that negatively supercoils closed circular double-stranded (ds) DNA in an ATP-dependent manner to modulate DNA topology and maintain chromosomes in an underwound state. Negative supercoiling favors strand separation, and DNA replication, transcription, recombination and repair, all of which involve strand separation. Also able to catalyze the interconversion of other topological isomers of dsDNA rings, including catenanes and knotted rings. Type II topoisomerases break and join 2 DNA strands simultaneously in an ATP-dependent manner.</text>
</comment>
<dbReference type="EC" id="5.6.2.2" evidence="9"/>
<dbReference type="Pfam" id="PF03989">
    <property type="entry name" value="DNA_gyraseA_C"/>
    <property type="match status" value="6"/>
</dbReference>
<evidence type="ECO:0000256" key="3">
    <source>
        <dbReference type="ARBA" id="ARBA00022490"/>
    </source>
</evidence>
<dbReference type="EMBL" id="JAFHBD010000035">
    <property type="protein sequence ID" value="MBN2953681.1"/>
    <property type="molecule type" value="Genomic_DNA"/>
</dbReference>
<comment type="subcellular location">
    <subcellularLocation>
        <location evidence="9">Cytoplasm</location>
    </subcellularLocation>
</comment>
<dbReference type="Proteomes" id="UP000095709">
    <property type="component" value="Unassembled WGS sequence"/>
</dbReference>
<comment type="similarity">
    <text evidence="2 9">Belongs to the type II topoisomerase GyrA/ParC subunit family.</text>
</comment>
<evidence type="ECO:0000256" key="2">
    <source>
        <dbReference type="ARBA" id="ARBA00008263"/>
    </source>
</evidence>
<comment type="subunit">
    <text evidence="9">Heterotetramer, composed of two GyrA and two GyrB chains. In the heterotetramer, GyrA contains the active site tyrosine that forms a transient covalent intermediate with DNA, while GyrB binds cofactors and catalyzes ATP hydrolysis.</text>
</comment>
<evidence type="ECO:0000256" key="8">
    <source>
        <dbReference type="ARBA" id="ARBA00023235"/>
    </source>
</evidence>
<reference evidence="15" key="2">
    <citation type="submission" date="2021-02" db="EMBL/GenBank/DDBJ databases">
        <title>Metagenome-assembled genomes from human diarrheal sample B26.</title>
        <authorList>
            <person name="Ateba T.P."/>
            <person name="Alayande K.A."/>
            <person name="Mwanza M."/>
        </authorList>
    </citation>
    <scope>NUCLEOTIDE SEQUENCE</scope>
    <source>
        <strain evidence="15">06WH</strain>
    </source>
</reference>
<dbReference type="Gene3D" id="3.90.199.10">
    <property type="entry name" value="Topoisomerase II, domain 5"/>
    <property type="match status" value="1"/>
</dbReference>
<dbReference type="RefSeq" id="WP_055266696.1">
    <property type="nucleotide sequence ID" value="NZ_CZAL01000009.1"/>
</dbReference>
<dbReference type="NCBIfam" id="NF004043">
    <property type="entry name" value="PRK05560.1"/>
    <property type="match status" value="1"/>
</dbReference>
<dbReference type="InterPro" id="IPR035516">
    <property type="entry name" value="Gyrase/topoIV_suA_C"/>
</dbReference>
<dbReference type="GO" id="GO:0006265">
    <property type="term" value="P:DNA topological change"/>
    <property type="evidence" value="ECO:0007669"/>
    <property type="project" value="UniProtKB-UniRule"/>
</dbReference>
<accession>A0A174MNS3</accession>
<dbReference type="FunFam" id="1.10.268.10:FF:000001">
    <property type="entry name" value="DNA gyrase subunit A"/>
    <property type="match status" value="1"/>
</dbReference>
<dbReference type="GO" id="GO:0034335">
    <property type="term" value="F:DNA negative supercoiling activity"/>
    <property type="evidence" value="ECO:0007669"/>
    <property type="project" value="UniProtKB-ARBA"/>
</dbReference>
<keyword evidence="5 9" id="KW-0067">ATP-binding</keyword>
<comment type="catalytic activity">
    <reaction evidence="1 9 10">
        <text>ATP-dependent breakage, passage and rejoining of double-stranded DNA.</text>
        <dbReference type="EC" id="5.6.2.2"/>
    </reaction>
</comment>
<feature type="domain" description="Topo IIA-type catalytic" evidence="13">
    <location>
        <begin position="35"/>
        <end position="504"/>
    </location>
</feature>
<organism evidence="14 16">
    <name type="scientific">Fusicatenibacter saccharivorans</name>
    <dbReference type="NCBI Taxonomy" id="1150298"/>
    <lineage>
        <taxon>Bacteria</taxon>
        <taxon>Bacillati</taxon>
        <taxon>Bacillota</taxon>
        <taxon>Clostridia</taxon>
        <taxon>Lachnospirales</taxon>
        <taxon>Lachnospiraceae</taxon>
        <taxon>Fusicatenibacter</taxon>
    </lineage>
</organism>
<evidence type="ECO:0000256" key="12">
    <source>
        <dbReference type="SAM" id="MobiDB-lite"/>
    </source>
</evidence>
<dbReference type="Pfam" id="PF00521">
    <property type="entry name" value="DNA_topoisoIV"/>
    <property type="match status" value="1"/>
</dbReference>
<reference evidence="14 16" key="1">
    <citation type="submission" date="2015-09" db="EMBL/GenBank/DDBJ databases">
        <authorList>
            <consortium name="Pathogen Informatics"/>
        </authorList>
    </citation>
    <scope>NUCLEOTIDE SEQUENCE [LARGE SCALE GENOMIC DNA]</scope>
    <source>
        <strain evidence="14 16">2789STDY5834885</strain>
    </source>
</reference>
<dbReference type="GO" id="GO:0009330">
    <property type="term" value="C:DNA topoisomerase type II (double strand cut, ATP-hydrolyzing) complex"/>
    <property type="evidence" value="ECO:0007669"/>
    <property type="project" value="TreeGrafter"/>
</dbReference>
<dbReference type="SMART" id="SM00434">
    <property type="entry name" value="TOP4c"/>
    <property type="match status" value="1"/>
</dbReference>
<gene>
    <name evidence="14" type="primary">gyrA_1</name>
    <name evidence="9 15" type="synonym">gyrA</name>
    <name evidence="14" type="ORF">ERS852498_01803</name>
    <name evidence="15" type="ORF">JTJ23_08815</name>
</gene>
<protein>
    <recommendedName>
        <fullName evidence="9">DNA gyrase subunit A</fullName>
        <ecNumber evidence="9">5.6.2.2</ecNumber>
    </recommendedName>
</protein>
<dbReference type="AlphaFoldDB" id="A0A174MNS3"/>
<keyword evidence="3 9" id="KW-0963">Cytoplasm</keyword>
<feature type="region of interest" description="Disordered" evidence="12">
    <location>
        <begin position="811"/>
        <end position="835"/>
    </location>
</feature>
<dbReference type="InterPro" id="IPR005743">
    <property type="entry name" value="GyrA"/>
</dbReference>
<dbReference type="SUPFAM" id="SSF56719">
    <property type="entry name" value="Type II DNA topoisomerase"/>
    <property type="match status" value="1"/>
</dbReference>
<evidence type="ECO:0000313" key="14">
    <source>
        <dbReference type="EMBL" id="CUP35820.1"/>
    </source>
</evidence>
<dbReference type="FunFam" id="2.120.10.90:FF:000004">
    <property type="entry name" value="DNA gyrase subunit A"/>
    <property type="match status" value="1"/>
</dbReference>
<dbReference type="PANTHER" id="PTHR43493:SF5">
    <property type="entry name" value="DNA GYRASE SUBUNIT A, CHLOROPLASTIC_MITOCHONDRIAL"/>
    <property type="match status" value="1"/>
</dbReference>